<dbReference type="PANTHER" id="PTHR33445:SF2">
    <property type="entry name" value="ATP SYNTHASE SUBUNIT B', CHLOROPLASTIC"/>
    <property type="match status" value="1"/>
</dbReference>
<evidence type="ECO:0000256" key="1">
    <source>
        <dbReference type="ARBA" id="ARBA00005513"/>
    </source>
</evidence>
<evidence type="ECO:0000256" key="5">
    <source>
        <dbReference type="ARBA" id="ARBA00022781"/>
    </source>
</evidence>
<dbReference type="STRING" id="282683.SAMN04488105_11731"/>
<protein>
    <recommendedName>
        <fullName evidence="13">ATP synthase subunit b</fullName>
    </recommendedName>
    <alternativeName>
        <fullName evidence="13">ATP synthase F(0) sector subunit b</fullName>
    </alternativeName>
    <alternativeName>
        <fullName evidence="13">ATPase subunit I</fullName>
    </alternativeName>
    <alternativeName>
        <fullName evidence="13">F-type ATPase subunit b</fullName>
        <shortName evidence="13">F-ATPase subunit b</shortName>
    </alternativeName>
</protein>
<dbReference type="HAMAP" id="MF_01398">
    <property type="entry name" value="ATP_synth_b_bprime"/>
    <property type="match status" value="1"/>
</dbReference>
<dbReference type="Pfam" id="PF00430">
    <property type="entry name" value="ATP-synt_B"/>
    <property type="match status" value="1"/>
</dbReference>
<evidence type="ECO:0000256" key="3">
    <source>
        <dbReference type="ARBA" id="ARBA00022547"/>
    </source>
</evidence>
<proteinExistence type="inferred from homology"/>
<keyword evidence="2 13" id="KW-0813">Transport</keyword>
<name>A0A1G7K401_9RHOB</name>
<dbReference type="InterPro" id="IPR002146">
    <property type="entry name" value="ATP_synth_b/b'su_bac/chlpt"/>
</dbReference>
<evidence type="ECO:0000256" key="12">
    <source>
        <dbReference type="ARBA" id="ARBA00037847"/>
    </source>
</evidence>
<evidence type="ECO:0000256" key="15">
    <source>
        <dbReference type="SAM" id="Coils"/>
    </source>
</evidence>
<evidence type="ECO:0000256" key="9">
    <source>
        <dbReference type="ARBA" id="ARBA00023310"/>
    </source>
</evidence>
<dbReference type="EMBL" id="FNAV01000017">
    <property type="protein sequence ID" value="SDF31983.1"/>
    <property type="molecule type" value="Genomic_DNA"/>
</dbReference>
<organism evidence="16 17">
    <name type="scientific">Salipiger thiooxidans</name>
    <dbReference type="NCBI Taxonomy" id="282683"/>
    <lineage>
        <taxon>Bacteria</taxon>
        <taxon>Pseudomonadati</taxon>
        <taxon>Pseudomonadota</taxon>
        <taxon>Alphaproteobacteria</taxon>
        <taxon>Rhodobacterales</taxon>
        <taxon>Roseobacteraceae</taxon>
        <taxon>Salipiger</taxon>
    </lineage>
</organism>
<dbReference type="GO" id="GO:0046933">
    <property type="term" value="F:proton-transporting ATP synthase activity, rotational mechanism"/>
    <property type="evidence" value="ECO:0007669"/>
    <property type="project" value="UniProtKB-UniRule"/>
</dbReference>
<keyword evidence="13" id="KW-1003">Cell membrane</keyword>
<evidence type="ECO:0000256" key="6">
    <source>
        <dbReference type="ARBA" id="ARBA00022989"/>
    </source>
</evidence>
<dbReference type="OrthoDB" id="466272at2"/>
<evidence type="ECO:0000313" key="16">
    <source>
        <dbReference type="EMBL" id="SDF31983.1"/>
    </source>
</evidence>
<evidence type="ECO:0000256" key="10">
    <source>
        <dbReference type="ARBA" id="ARBA00025198"/>
    </source>
</evidence>
<dbReference type="InterPro" id="IPR000711">
    <property type="entry name" value="ATPase_OSCP/dsu"/>
</dbReference>
<evidence type="ECO:0000256" key="11">
    <source>
        <dbReference type="ARBA" id="ARBA00025614"/>
    </source>
</evidence>
<dbReference type="CDD" id="cd06503">
    <property type="entry name" value="ATP-synt_Fo_b"/>
    <property type="match status" value="1"/>
</dbReference>
<accession>A0A1G7K401</accession>
<keyword evidence="6 13" id="KW-1133">Transmembrane helix</keyword>
<dbReference type="InterPro" id="IPR050059">
    <property type="entry name" value="ATP_synthase_B_chain"/>
</dbReference>
<keyword evidence="3 13" id="KW-0138">CF(0)</keyword>
<evidence type="ECO:0000256" key="14">
    <source>
        <dbReference type="RuleBase" id="RU003848"/>
    </source>
</evidence>
<sequence>MSIDWWTLGLQTVNALVLIWILARFLFRPVSRILTERQEAAHAELDAAQAARAEAEAAREAAKAETASLAATRSDALARAQAEAAEERDRLITDARAEAATLRDSAGHELARERDRQRHALSQEAGELAADIAARLMARLPETTRVAGFTEGLAEAVAGLPEATRARIGSEGPVILRAVRPLEPAESAELSAALARVLGTAPALTVETDPALIAGLELETPHAIVRNHLRADLDRIRAELTHD</sequence>
<keyword evidence="15" id="KW-0175">Coiled coil</keyword>
<dbReference type="GO" id="GO:0012505">
    <property type="term" value="C:endomembrane system"/>
    <property type="evidence" value="ECO:0007669"/>
    <property type="project" value="UniProtKB-SubCell"/>
</dbReference>
<comment type="function">
    <text evidence="10 13">F(1)F(0) ATP synthase produces ATP from ADP in the presence of a proton or sodium gradient. F-type ATPases consist of two structural domains, F(1) containing the extramembraneous catalytic core and F(0) containing the membrane proton channel, linked together by a central stalk and a peripheral stalk. During catalysis, ATP synthesis in the catalytic domain of F(1) is coupled via a rotary mechanism of the central stalk subunits to proton translocation.</text>
</comment>
<keyword evidence="9 13" id="KW-0066">ATP synthesis</keyword>
<dbReference type="RefSeq" id="WP_089962893.1">
    <property type="nucleotide sequence ID" value="NZ_FNAV01000017.1"/>
</dbReference>
<keyword evidence="7 13" id="KW-0406">Ion transport</keyword>
<dbReference type="Pfam" id="PF00213">
    <property type="entry name" value="OSCP"/>
    <property type="match status" value="1"/>
</dbReference>
<evidence type="ECO:0000256" key="13">
    <source>
        <dbReference type="HAMAP-Rule" id="MF_01398"/>
    </source>
</evidence>
<comment type="subunit">
    <text evidence="13">F-type ATPases have 2 components, F(1) - the catalytic core - and F(0) - the membrane proton channel. F(1) has five subunits: alpha(3), beta(3), gamma(1), delta(1), epsilon(1). F(0) has three main subunits: a(1), b(2) and c(10-14). The alpha and beta chains form an alternating ring which encloses part of the gamma chain. F(1) is attached to F(0) by a central stalk formed by the gamma and epsilon chains, while a peripheral stalk is formed by the delta and b chains.</text>
</comment>
<dbReference type="PANTHER" id="PTHR33445">
    <property type="entry name" value="ATP SYNTHASE SUBUNIT B', CHLOROPLASTIC"/>
    <property type="match status" value="1"/>
</dbReference>
<evidence type="ECO:0000256" key="2">
    <source>
        <dbReference type="ARBA" id="ARBA00022448"/>
    </source>
</evidence>
<dbReference type="GO" id="GO:0005886">
    <property type="term" value="C:plasma membrane"/>
    <property type="evidence" value="ECO:0007669"/>
    <property type="project" value="UniProtKB-SubCell"/>
</dbReference>
<dbReference type="AlphaFoldDB" id="A0A1G7K401"/>
<comment type="function">
    <text evidence="11">Component of the F(0) channel, it forms part of the peripheral stalk, linking F(1) to F(0). The b'-subunit is a diverged and duplicated form of b found in plants and photosynthetic bacteria.</text>
</comment>
<keyword evidence="4 13" id="KW-0812">Transmembrane</keyword>
<evidence type="ECO:0000256" key="8">
    <source>
        <dbReference type="ARBA" id="ARBA00023136"/>
    </source>
</evidence>
<evidence type="ECO:0000313" key="17">
    <source>
        <dbReference type="Proteomes" id="UP000198994"/>
    </source>
</evidence>
<evidence type="ECO:0000256" key="4">
    <source>
        <dbReference type="ARBA" id="ARBA00022692"/>
    </source>
</evidence>
<feature type="coiled-coil region" evidence="15">
    <location>
        <begin position="38"/>
        <end position="68"/>
    </location>
</feature>
<dbReference type="GO" id="GO:0046961">
    <property type="term" value="F:proton-transporting ATPase activity, rotational mechanism"/>
    <property type="evidence" value="ECO:0007669"/>
    <property type="project" value="TreeGrafter"/>
</dbReference>
<keyword evidence="5 13" id="KW-0375">Hydrogen ion transport</keyword>
<gene>
    <name evidence="13" type="primary">atpF</name>
    <name evidence="16" type="ORF">SAMN04488105_11731</name>
</gene>
<comment type="subcellular location">
    <subcellularLocation>
        <location evidence="13">Cell membrane</location>
        <topology evidence="13">Single-pass membrane protein</topology>
    </subcellularLocation>
    <subcellularLocation>
        <location evidence="12">Endomembrane system</location>
        <topology evidence="12">Single-pass membrane protein</topology>
    </subcellularLocation>
</comment>
<keyword evidence="8 13" id="KW-0472">Membrane</keyword>
<comment type="similarity">
    <text evidence="1 13 14">Belongs to the ATPase B chain family.</text>
</comment>
<dbReference type="Proteomes" id="UP000198994">
    <property type="component" value="Unassembled WGS sequence"/>
</dbReference>
<keyword evidence="17" id="KW-1185">Reference proteome</keyword>
<dbReference type="GO" id="GO:0045259">
    <property type="term" value="C:proton-transporting ATP synthase complex"/>
    <property type="evidence" value="ECO:0007669"/>
    <property type="project" value="UniProtKB-KW"/>
</dbReference>
<feature type="transmembrane region" description="Helical" evidence="13">
    <location>
        <begin position="6"/>
        <end position="27"/>
    </location>
</feature>
<evidence type="ECO:0000256" key="7">
    <source>
        <dbReference type="ARBA" id="ARBA00023065"/>
    </source>
</evidence>
<reference evidence="17" key="1">
    <citation type="submission" date="2016-10" db="EMBL/GenBank/DDBJ databases">
        <authorList>
            <person name="Varghese N."/>
            <person name="Submissions S."/>
        </authorList>
    </citation>
    <scope>NUCLEOTIDE SEQUENCE [LARGE SCALE GENOMIC DNA]</scope>
    <source>
        <strain evidence="17">DSM 10146</strain>
    </source>
</reference>